<name>A0AAW0WNX8_CHEQU</name>
<protein>
    <recommendedName>
        <fullName evidence="8">Solute carrier organic anion transporter family member</fullName>
    </recommendedName>
</protein>
<evidence type="ECO:0000256" key="5">
    <source>
        <dbReference type="ARBA" id="ARBA00022989"/>
    </source>
</evidence>
<feature type="transmembrane region" description="Helical" evidence="8">
    <location>
        <begin position="155"/>
        <end position="176"/>
    </location>
</feature>
<feature type="transmembrane region" description="Helical" evidence="8">
    <location>
        <begin position="468"/>
        <end position="491"/>
    </location>
</feature>
<comment type="subcellular location">
    <subcellularLocation>
        <location evidence="1 8">Cell membrane</location>
        <topology evidence="1 8">Multi-pass membrane protein</topology>
    </subcellularLocation>
</comment>
<dbReference type="InterPro" id="IPR004156">
    <property type="entry name" value="OATP"/>
</dbReference>
<keyword evidence="7" id="KW-1015">Disulfide bond</keyword>
<dbReference type="Pfam" id="PF03137">
    <property type="entry name" value="OATP"/>
    <property type="match status" value="1"/>
</dbReference>
<reference evidence="10 11" key="1">
    <citation type="journal article" date="2024" name="BMC Genomics">
        <title>Genome assembly of redclaw crayfish (Cherax quadricarinatus) provides insights into its immune adaptation and hypoxia tolerance.</title>
        <authorList>
            <person name="Liu Z."/>
            <person name="Zheng J."/>
            <person name="Li H."/>
            <person name="Fang K."/>
            <person name="Wang S."/>
            <person name="He J."/>
            <person name="Zhou D."/>
            <person name="Weng S."/>
            <person name="Chi M."/>
            <person name="Gu Z."/>
            <person name="He J."/>
            <person name="Li F."/>
            <person name="Wang M."/>
        </authorList>
    </citation>
    <scope>NUCLEOTIDE SEQUENCE [LARGE SCALE GENOMIC DNA]</scope>
    <source>
        <strain evidence="10">ZL_2023a</strain>
    </source>
</reference>
<dbReference type="AlphaFoldDB" id="A0AAW0WNX8"/>
<feature type="non-terminal residue" evidence="10">
    <location>
        <position position="1"/>
    </location>
</feature>
<feature type="transmembrane region" description="Helical" evidence="8">
    <location>
        <begin position="109"/>
        <end position="135"/>
    </location>
</feature>
<evidence type="ECO:0000313" key="10">
    <source>
        <dbReference type="EMBL" id="KAK8733342.1"/>
    </source>
</evidence>
<keyword evidence="4 8" id="KW-0812">Transmembrane</keyword>
<evidence type="ECO:0000259" key="9">
    <source>
        <dbReference type="PROSITE" id="PS51465"/>
    </source>
</evidence>
<evidence type="ECO:0000256" key="6">
    <source>
        <dbReference type="ARBA" id="ARBA00023136"/>
    </source>
</evidence>
<comment type="caution">
    <text evidence="8">Lacks conserved residue(s) required for the propagation of feature annotation.</text>
</comment>
<feature type="transmembrane region" description="Helical" evidence="8">
    <location>
        <begin position="72"/>
        <end position="97"/>
    </location>
</feature>
<dbReference type="PROSITE" id="PS51465">
    <property type="entry name" value="KAZAL_2"/>
    <property type="match status" value="1"/>
</dbReference>
<evidence type="ECO:0000256" key="1">
    <source>
        <dbReference type="ARBA" id="ARBA00004651"/>
    </source>
</evidence>
<evidence type="ECO:0000256" key="3">
    <source>
        <dbReference type="ARBA" id="ARBA00022475"/>
    </source>
</evidence>
<dbReference type="GO" id="GO:0015347">
    <property type="term" value="F:sodium-independent organic anion transmembrane transporter activity"/>
    <property type="evidence" value="ECO:0007669"/>
    <property type="project" value="TreeGrafter"/>
</dbReference>
<feature type="transmembrane region" description="Helical" evidence="8">
    <location>
        <begin position="240"/>
        <end position="259"/>
    </location>
</feature>
<feature type="transmembrane region" description="Helical" evidence="8">
    <location>
        <begin position="519"/>
        <end position="541"/>
    </location>
</feature>
<evidence type="ECO:0000256" key="7">
    <source>
        <dbReference type="ARBA" id="ARBA00023157"/>
    </source>
</evidence>
<dbReference type="SUPFAM" id="SSF103473">
    <property type="entry name" value="MFS general substrate transporter"/>
    <property type="match status" value="1"/>
</dbReference>
<keyword evidence="6 8" id="KW-0472">Membrane</keyword>
<comment type="similarity">
    <text evidence="2 8">Belongs to the organo anion transporter (TC 2.A.60) family.</text>
</comment>
<dbReference type="PANTHER" id="PTHR11388">
    <property type="entry name" value="ORGANIC ANION TRANSPORTER"/>
    <property type="match status" value="1"/>
</dbReference>
<dbReference type="InterPro" id="IPR002350">
    <property type="entry name" value="Kazal_dom"/>
</dbReference>
<evidence type="ECO:0000313" key="11">
    <source>
        <dbReference type="Proteomes" id="UP001445076"/>
    </source>
</evidence>
<dbReference type="Proteomes" id="UP001445076">
    <property type="component" value="Unassembled WGS sequence"/>
</dbReference>
<dbReference type="GO" id="GO:0006811">
    <property type="term" value="P:monoatomic ion transport"/>
    <property type="evidence" value="ECO:0007669"/>
    <property type="project" value="UniProtKB-KW"/>
</dbReference>
<gene>
    <name evidence="10" type="ORF">OTU49_006593</name>
</gene>
<evidence type="ECO:0000256" key="2">
    <source>
        <dbReference type="ARBA" id="ARBA00009657"/>
    </source>
</evidence>
<proteinExistence type="inferred from homology"/>
<feature type="transmembrane region" description="Helical" evidence="8">
    <location>
        <begin position="312"/>
        <end position="331"/>
    </location>
</feature>
<dbReference type="NCBIfam" id="TIGR00805">
    <property type="entry name" value="oat"/>
    <property type="match status" value="1"/>
</dbReference>
<keyword evidence="8" id="KW-0406">Ion transport</keyword>
<dbReference type="GO" id="GO:0016323">
    <property type="term" value="C:basolateral plasma membrane"/>
    <property type="evidence" value="ECO:0007669"/>
    <property type="project" value="TreeGrafter"/>
</dbReference>
<evidence type="ECO:0000256" key="4">
    <source>
        <dbReference type="ARBA" id="ARBA00022692"/>
    </source>
</evidence>
<dbReference type="CDD" id="cd17336">
    <property type="entry name" value="MFS_SLCO_OATP"/>
    <property type="match status" value="1"/>
</dbReference>
<evidence type="ECO:0000256" key="8">
    <source>
        <dbReference type="RuleBase" id="RU362056"/>
    </source>
</evidence>
<accession>A0AAW0WNX8</accession>
<feature type="domain" description="Kazal-like" evidence="9">
    <location>
        <begin position="344"/>
        <end position="399"/>
    </location>
</feature>
<dbReference type="GO" id="GO:0043252">
    <property type="term" value="P:sodium-independent organic anion transport"/>
    <property type="evidence" value="ECO:0007669"/>
    <property type="project" value="TreeGrafter"/>
</dbReference>
<dbReference type="EMBL" id="JARKIK010000054">
    <property type="protein sequence ID" value="KAK8733342.1"/>
    <property type="molecule type" value="Genomic_DNA"/>
</dbReference>
<dbReference type="PANTHER" id="PTHR11388:SF76">
    <property type="entry name" value="SOLUTE CARRIER ORGANIC ANION TRANSPORTER FAMILY MEMBER"/>
    <property type="match status" value="1"/>
</dbReference>
<feature type="transmembrane region" description="Helical" evidence="8">
    <location>
        <begin position="279"/>
        <end position="300"/>
    </location>
</feature>
<comment type="caution">
    <text evidence="10">The sequence shown here is derived from an EMBL/GenBank/DDBJ whole genome shotgun (WGS) entry which is preliminary data.</text>
</comment>
<dbReference type="Gene3D" id="1.20.1250.20">
    <property type="entry name" value="MFS general substrate transporter like domains"/>
    <property type="match status" value="1"/>
</dbReference>
<keyword evidence="8" id="KW-0813">Transport</keyword>
<keyword evidence="3" id="KW-1003">Cell membrane</keyword>
<keyword evidence="5 8" id="KW-1133">Transmembrane helix</keyword>
<keyword evidence="11" id="KW-1185">Reference proteome</keyword>
<sequence length="580" mass="64284">ALFTAASCITAALPHFFYGPGEDAVVAARIATSGDISLLNNLTGFKTEEELCHSQTDGVCQEDRGYSYFGSILLLFIAQFFVGIAISIFFSIGVTYLDDNIKKKTYPLYYTLTMLIRILGPVFGFFIGGKCLSIWIDPTKRPNIDKKDPRWLGAWWLGFVFLGLALVVTSLPLFFFPRKLPATLKREKKKMLRQAERDEQEGWNRGLPYFLSLAKTKKEETKPTLKNLIIALKRLFKNKIWTGNLFSATVSLLALSGYWSFKPKYLENQFRKSATEANFYTGLASLVVSVVGAVISGSVLRWFRPGPRYVTGYNVFVTVFTCVGFLALMFVGCPKLDVIGPVNGSVGPTCSADCGCTEKFTPVCAQDKTTLFYSPCYAGCSIDNTTAYPIVYSDCRCVSNSSQPNYAAPIPENERGRATRGYCPEPCNGFFYYFLIQIITKTVSSTSRIGGSIVLLRSVSDEDKGLSLGVITVFISLFGFIPAPIIMGAIIDSACVVWDKSCGISGNCWLYDSEKFRKILHVVPAVLMFISLLGDIVVFHYSGTLDLYGLKEEEIEQNKTQGKSEELKPLKADIDQICKA</sequence>
<dbReference type="InterPro" id="IPR036259">
    <property type="entry name" value="MFS_trans_sf"/>
</dbReference>
<organism evidence="10 11">
    <name type="scientific">Cherax quadricarinatus</name>
    <name type="common">Australian red claw crayfish</name>
    <dbReference type="NCBI Taxonomy" id="27406"/>
    <lineage>
        <taxon>Eukaryota</taxon>
        <taxon>Metazoa</taxon>
        <taxon>Ecdysozoa</taxon>
        <taxon>Arthropoda</taxon>
        <taxon>Crustacea</taxon>
        <taxon>Multicrustacea</taxon>
        <taxon>Malacostraca</taxon>
        <taxon>Eumalacostraca</taxon>
        <taxon>Eucarida</taxon>
        <taxon>Decapoda</taxon>
        <taxon>Pleocyemata</taxon>
        <taxon>Astacidea</taxon>
        <taxon>Parastacoidea</taxon>
        <taxon>Parastacidae</taxon>
        <taxon>Cherax</taxon>
    </lineage>
</organism>